<dbReference type="InterPro" id="IPR036909">
    <property type="entry name" value="Cyt_c-like_dom_sf"/>
</dbReference>
<evidence type="ECO:0000256" key="6">
    <source>
        <dbReference type="PROSITE-ProRule" id="PRU00433"/>
    </source>
</evidence>
<keyword evidence="2 6" id="KW-0349">Heme</keyword>
<dbReference type="PRINTS" id="PR00604">
    <property type="entry name" value="CYTCHRMECIAB"/>
</dbReference>
<dbReference type="PROSITE" id="PS51007">
    <property type="entry name" value="CYTC"/>
    <property type="match status" value="1"/>
</dbReference>
<evidence type="ECO:0000256" key="5">
    <source>
        <dbReference type="ARBA" id="ARBA00023004"/>
    </source>
</evidence>
<dbReference type="PANTHER" id="PTHR11961">
    <property type="entry name" value="CYTOCHROME C"/>
    <property type="match status" value="1"/>
</dbReference>
<protein>
    <submittedName>
        <fullName evidence="8">Cytochrome c</fullName>
    </submittedName>
</protein>
<keyword evidence="1" id="KW-0813">Transport</keyword>
<accession>A0A1H2ZA38</accession>
<dbReference type="Proteomes" id="UP000198500">
    <property type="component" value="Unassembled WGS sequence"/>
</dbReference>
<dbReference type="SUPFAM" id="SSF46626">
    <property type="entry name" value="Cytochrome c"/>
    <property type="match status" value="1"/>
</dbReference>
<dbReference type="Gene3D" id="1.10.760.10">
    <property type="entry name" value="Cytochrome c-like domain"/>
    <property type="match status" value="1"/>
</dbReference>
<dbReference type="Pfam" id="PF00034">
    <property type="entry name" value="Cytochrom_C"/>
    <property type="match status" value="1"/>
</dbReference>
<dbReference type="EMBL" id="FNNI01000004">
    <property type="protein sequence ID" value="SDX13858.1"/>
    <property type="molecule type" value="Genomic_DNA"/>
</dbReference>
<keyword evidence="4" id="KW-0249">Electron transport</keyword>
<reference evidence="8 9" key="1">
    <citation type="submission" date="2016-10" db="EMBL/GenBank/DDBJ databases">
        <authorList>
            <person name="de Groot N.N."/>
        </authorList>
    </citation>
    <scope>NUCLEOTIDE SEQUENCE [LARGE SCALE GENOMIC DNA]</scope>
    <source>
        <strain evidence="8 9">DSM 19219</strain>
    </source>
</reference>
<evidence type="ECO:0000256" key="3">
    <source>
        <dbReference type="ARBA" id="ARBA00022723"/>
    </source>
</evidence>
<dbReference type="GO" id="GO:0046872">
    <property type="term" value="F:metal ion binding"/>
    <property type="evidence" value="ECO:0007669"/>
    <property type="project" value="UniProtKB-KW"/>
</dbReference>
<dbReference type="GO" id="GO:0020037">
    <property type="term" value="F:heme binding"/>
    <property type="evidence" value="ECO:0007669"/>
    <property type="project" value="InterPro"/>
</dbReference>
<name>A0A1H2ZA38_9GAMM</name>
<evidence type="ECO:0000256" key="4">
    <source>
        <dbReference type="ARBA" id="ARBA00022982"/>
    </source>
</evidence>
<dbReference type="InterPro" id="IPR002327">
    <property type="entry name" value="Cyt_c_1A/1B"/>
</dbReference>
<dbReference type="AlphaFoldDB" id="A0A1H2ZA38"/>
<proteinExistence type="predicted"/>
<dbReference type="OrthoDB" id="9805828at2"/>
<dbReference type="RefSeq" id="WP_092569099.1">
    <property type="nucleotide sequence ID" value="NZ_BMXH01000001.1"/>
</dbReference>
<evidence type="ECO:0000256" key="1">
    <source>
        <dbReference type="ARBA" id="ARBA00022448"/>
    </source>
</evidence>
<keyword evidence="5 6" id="KW-0408">Iron</keyword>
<keyword evidence="3 6" id="KW-0479">Metal-binding</keyword>
<feature type="domain" description="Cytochrome c" evidence="7">
    <location>
        <begin position="27"/>
        <end position="126"/>
    </location>
</feature>
<dbReference type="STRING" id="574349.SAMN05443545_10473"/>
<organism evidence="8 9">
    <name type="scientific">Aidingimonas halophila</name>
    <dbReference type="NCBI Taxonomy" id="574349"/>
    <lineage>
        <taxon>Bacteria</taxon>
        <taxon>Pseudomonadati</taxon>
        <taxon>Pseudomonadota</taxon>
        <taxon>Gammaproteobacteria</taxon>
        <taxon>Oceanospirillales</taxon>
        <taxon>Halomonadaceae</taxon>
        <taxon>Aidingimonas</taxon>
    </lineage>
</organism>
<dbReference type="InterPro" id="IPR009056">
    <property type="entry name" value="Cyt_c-like_dom"/>
</dbReference>
<evidence type="ECO:0000259" key="7">
    <source>
        <dbReference type="PROSITE" id="PS51007"/>
    </source>
</evidence>
<evidence type="ECO:0000256" key="2">
    <source>
        <dbReference type="ARBA" id="ARBA00022617"/>
    </source>
</evidence>
<dbReference type="GO" id="GO:0009055">
    <property type="term" value="F:electron transfer activity"/>
    <property type="evidence" value="ECO:0007669"/>
    <property type="project" value="InterPro"/>
</dbReference>
<keyword evidence="9" id="KW-1185">Reference proteome</keyword>
<evidence type="ECO:0000313" key="9">
    <source>
        <dbReference type="Proteomes" id="UP000198500"/>
    </source>
</evidence>
<evidence type="ECO:0000313" key="8">
    <source>
        <dbReference type="EMBL" id="SDX13858.1"/>
    </source>
</evidence>
<sequence>MLLRSFTWIMTGLLWVTVSTPSMADSRDHRQGERLFRDQCSGCHSLDPGVHRAGPSLDGLIGRPAGDLDDFDYSQAMQDAEHTWTTETLDAFLADPDTFVPGTAMVFWGLDETQRDQVIHYLESATAE</sequence>
<gene>
    <name evidence="8" type="ORF">SAMN05443545_10473</name>
</gene>